<name>A0A2D0N3B8_FLAN2</name>
<dbReference type="PANTHER" id="PTHR42776:SF27">
    <property type="entry name" value="DIPEPTIDYL PEPTIDASE FAMILY MEMBER 6"/>
    <property type="match status" value="1"/>
</dbReference>
<dbReference type="InterPro" id="IPR001375">
    <property type="entry name" value="Peptidase_S9_cat"/>
</dbReference>
<dbReference type="PANTHER" id="PTHR42776">
    <property type="entry name" value="SERINE PEPTIDASE S9 FAMILY MEMBER"/>
    <property type="match status" value="1"/>
</dbReference>
<dbReference type="InterPro" id="IPR011659">
    <property type="entry name" value="WD40"/>
</dbReference>
<feature type="chain" id="PRO_5012880926" evidence="3">
    <location>
        <begin position="20"/>
        <end position="675"/>
    </location>
</feature>
<keyword evidence="2" id="KW-0720">Serine protease</keyword>
<organism evidence="5 6">
    <name type="scientific">Flavilitoribacter nigricans (strain ATCC 23147 / DSM 23189 / NBRC 102662 / NCIMB 1420 / SS-2)</name>
    <name type="common">Lewinella nigricans</name>
    <dbReference type="NCBI Taxonomy" id="1122177"/>
    <lineage>
        <taxon>Bacteria</taxon>
        <taxon>Pseudomonadati</taxon>
        <taxon>Bacteroidota</taxon>
        <taxon>Saprospiria</taxon>
        <taxon>Saprospirales</taxon>
        <taxon>Lewinellaceae</taxon>
        <taxon>Flavilitoribacter</taxon>
    </lineage>
</organism>
<evidence type="ECO:0000259" key="4">
    <source>
        <dbReference type="Pfam" id="PF00326"/>
    </source>
</evidence>
<feature type="domain" description="Peptidase S9 prolyl oligopeptidase catalytic" evidence="4">
    <location>
        <begin position="467"/>
        <end position="673"/>
    </location>
</feature>
<evidence type="ECO:0000313" key="5">
    <source>
        <dbReference type="EMBL" id="PHN02253.1"/>
    </source>
</evidence>
<dbReference type="EMBL" id="PDUD01000042">
    <property type="protein sequence ID" value="PHN02253.1"/>
    <property type="molecule type" value="Genomic_DNA"/>
</dbReference>
<dbReference type="InterPro" id="IPR029058">
    <property type="entry name" value="AB_hydrolase_fold"/>
</dbReference>
<dbReference type="Proteomes" id="UP000223913">
    <property type="component" value="Unassembled WGS sequence"/>
</dbReference>
<dbReference type="SUPFAM" id="SSF53474">
    <property type="entry name" value="alpha/beta-Hydrolases"/>
    <property type="match status" value="1"/>
</dbReference>
<dbReference type="Gene3D" id="3.40.50.1820">
    <property type="entry name" value="alpha/beta hydrolase"/>
    <property type="match status" value="1"/>
</dbReference>
<dbReference type="GO" id="GO:0006508">
    <property type="term" value="P:proteolysis"/>
    <property type="evidence" value="ECO:0007669"/>
    <property type="project" value="InterPro"/>
</dbReference>
<dbReference type="GO" id="GO:0004252">
    <property type="term" value="F:serine-type endopeptidase activity"/>
    <property type="evidence" value="ECO:0007669"/>
    <property type="project" value="TreeGrafter"/>
</dbReference>
<dbReference type="AlphaFoldDB" id="A0A2D0N3B8"/>
<accession>A0A2D0N3B8</accession>
<dbReference type="RefSeq" id="WP_099154281.1">
    <property type="nucleotide sequence ID" value="NZ_PDUD01000042.1"/>
</dbReference>
<proteinExistence type="predicted"/>
<evidence type="ECO:0000256" key="3">
    <source>
        <dbReference type="SAM" id="SignalP"/>
    </source>
</evidence>
<dbReference type="InterPro" id="IPR011042">
    <property type="entry name" value="6-blade_b-propeller_TolB-like"/>
</dbReference>
<keyword evidence="1" id="KW-0378">Hydrolase</keyword>
<evidence type="ECO:0000313" key="6">
    <source>
        <dbReference type="Proteomes" id="UP000223913"/>
    </source>
</evidence>
<dbReference type="Gene3D" id="2.120.10.30">
    <property type="entry name" value="TolB, C-terminal domain"/>
    <property type="match status" value="2"/>
</dbReference>
<keyword evidence="2" id="KW-0645">Protease</keyword>
<keyword evidence="3" id="KW-0732">Signal</keyword>
<evidence type="ECO:0000256" key="2">
    <source>
        <dbReference type="ARBA" id="ARBA00022825"/>
    </source>
</evidence>
<feature type="signal peptide" evidence="3">
    <location>
        <begin position="1"/>
        <end position="19"/>
    </location>
</feature>
<dbReference type="SUPFAM" id="SSF82171">
    <property type="entry name" value="DPP6 N-terminal domain-like"/>
    <property type="match status" value="1"/>
</dbReference>
<reference evidence="5 6" key="1">
    <citation type="submission" date="2017-10" db="EMBL/GenBank/DDBJ databases">
        <title>The draft genome sequence of Lewinella nigricans NBRC 102662.</title>
        <authorList>
            <person name="Wang K."/>
        </authorList>
    </citation>
    <scope>NUCLEOTIDE SEQUENCE [LARGE SCALE GENOMIC DNA]</scope>
    <source>
        <strain evidence="5 6">NBRC 102662</strain>
    </source>
</reference>
<evidence type="ECO:0000256" key="1">
    <source>
        <dbReference type="ARBA" id="ARBA00022801"/>
    </source>
</evidence>
<comment type="caution">
    <text evidence="5">The sequence shown here is derived from an EMBL/GenBank/DDBJ whole genome shotgun (WGS) entry which is preliminary data.</text>
</comment>
<sequence>MTFRTLLLLLLTGAGLSLAAQSKPVFSGMDVFDLEWADQPQISPDGQMIVYQRRSMDIMNDRRQTRLWLINTLGNDHQKLTDMDVNEGNATWSPDGRRIAFTASTEQGTELFIYWLGSGKSARISQLPASPGGLSWSPDGEWIAFSMFVSGSELSLVPAPKKPAGAQWADPPRITTRLKHEADGSGYMSPGFHHLFVIPAEGGSARQITHGDRNHRGQAVWTKDGQSLLLSANLNEDWEYDFRNSEIYRIDLATGDATALTDRKGPDSDPVLSPNGRQIAYLGNEDKVQTYQINELTIMNLDGSNKKTIDLSLDRRISDIRWSPEGDGLYFMYTDKGNSRIAFTDLQGKTQMVVERVSGTSVARPYSSGAYSLAGNGAIAYTHSTPYRPADLAVVKKRDWPKIITKLNEEILGARELGRVEEIWYQSSVDGIDIQGWIVYPPGFDENGKYPLLVENHGGPISNYDDSFSPEMQLYAAAGYVVFYPNPRGSTGYGENFGNLLYHNYPGDDYQDVMDGVDAMIGKGFIAEDQLFVTGGSAGGIMTAWMIGKNDRFRAAAVVKPVMNWISKTLTADNYYGYAYSRYPGQPWENPEIYMKFSPVSLVGNIQTPTLVMVGTSDLRTPLSEAKQLYHALKLRKIETALVEVPGAYHFISNRPSQLITKVEHILAWFARYRD</sequence>
<gene>
    <name evidence="5" type="ORF">CRP01_32655</name>
</gene>
<keyword evidence="6" id="KW-1185">Reference proteome</keyword>
<dbReference type="Pfam" id="PF00326">
    <property type="entry name" value="Peptidase_S9"/>
    <property type="match status" value="1"/>
</dbReference>
<protein>
    <submittedName>
        <fullName evidence="5">Peptidase S9 family protein</fullName>
    </submittedName>
</protein>
<dbReference type="OrthoDB" id="9812921at2"/>
<dbReference type="Pfam" id="PF07676">
    <property type="entry name" value="PD40"/>
    <property type="match status" value="3"/>
</dbReference>